<accession>A0A0H5RNF3</accession>
<dbReference type="PANTHER" id="PTHR48153">
    <property type="entry name" value="UFM1-SPECIFIC PROTEASE 2"/>
    <property type="match status" value="1"/>
</dbReference>
<sequence length="532" mass="58462">MAMESRVDGIDPTAVKGSGPLIVFAGCVDDLTRFDSSRPHRSGIIIGYHDEDRKGDNISIIATNAISCLDPIHNIDNVFPDPIGVIARYFHESTQADVDHGPGLICIIGSDGVITFSRDNAPIEYIVKQGDPFADHLILYSNICWPTASIDVYSSCSWCRVMDQIISCDQSTPCNTLLSKESSTSLNNSINSFSHPFAPSFASRVITVDFLINFADCVDDGYAPELTRCIPGSSPLVNIDALIIIRRHVPFSIAVDQLRHQISNSLSNRSGSGISRQFYSVKNLPVPIAISSGHRPPSFIPSASRFNPSMSLVLNPVHINGQRLYNVHRALIPGPESDPDIRVHLVCGPYAYYHYMQDGINDDGWGCAYRSLQTLWSWANRQGLTHDPVPSIPIIQQIIYDQDQKEKSFVGSRQWIGAIEVSHVLSSLGITCRILPLSSGAEFGSKGRELAQHFDSHGSPIMIGGGVLAYTLLGVQIHRHTGQVRYLILDPHYKGGDNIGDIISKGWCSWRSGDLFDQGAFYNLCMPLNPTI</sequence>
<dbReference type="PROSITE" id="PS51257">
    <property type="entry name" value="PROKAR_LIPOPROTEIN"/>
    <property type="match status" value="1"/>
</dbReference>
<protein>
    <recommendedName>
        <fullName evidence="2">UFSP1/2/DUB catalytic domain-containing protein</fullName>
    </recommendedName>
</protein>
<evidence type="ECO:0000313" key="3">
    <source>
        <dbReference type="EMBL" id="CRZ10269.1"/>
    </source>
</evidence>
<evidence type="ECO:0000259" key="2">
    <source>
        <dbReference type="Pfam" id="PF07910"/>
    </source>
</evidence>
<dbReference type="GO" id="GO:0071567">
    <property type="term" value="F:deUFMylase activity"/>
    <property type="evidence" value="ECO:0007669"/>
    <property type="project" value="TreeGrafter"/>
</dbReference>
<evidence type="ECO:0000256" key="1">
    <source>
        <dbReference type="ARBA" id="ARBA00022801"/>
    </source>
</evidence>
<feature type="domain" description="UFSP1/2/DUB catalytic" evidence="2">
    <location>
        <begin position="343"/>
        <end position="525"/>
    </location>
</feature>
<proteinExistence type="predicted"/>
<dbReference type="EMBL" id="HACM01009827">
    <property type="protein sequence ID" value="CRZ10269.1"/>
    <property type="molecule type" value="Transcribed_RNA"/>
</dbReference>
<reference evidence="3" key="1">
    <citation type="submission" date="2015-04" db="EMBL/GenBank/DDBJ databases">
        <title>The genome sequence of the plant pathogenic Rhizarian Plasmodiophora brassicae reveals insights in its biotrophic life cycle and the origin of chitin synthesis.</title>
        <authorList>
            <person name="Schwelm A."/>
            <person name="Fogelqvist J."/>
            <person name="Knaust A."/>
            <person name="Julke S."/>
            <person name="Lilja T."/>
            <person name="Dhandapani V."/>
            <person name="Bonilla-Rosso G."/>
            <person name="Karlsson M."/>
            <person name="Shevchenko A."/>
            <person name="Choi S.R."/>
            <person name="Kim H.G."/>
            <person name="Park J.Y."/>
            <person name="Lim Y.P."/>
            <person name="Ludwig-Muller J."/>
            <person name="Dixelius C."/>
        </authorList>
    </citation>
    <scope>NUCLEOTIDE SEQUENCE</scope>
    <source>
        <tissue evidence="3">Potato root galls</tissue>
    </source>
</reference>
<dbReference type="AlphaFoldDB" id="A0A0H5RNF3"/>
<dbReference type="Gene3D" id="3.90.70.130">
    <property type="match status" value="1"/>
</dbReference>
<dbReference type="PANTHER" id="PTHR48153:SF2">
    <property type="entry name" value="UFM1-SPECIFIC PROTEASE 2"/>
    <property type="match status" value="1"/>
</dbReference>
<organism evidence="3">
    <name type="scientific">Spongospora subterranea</name>
    <dbReference type="NCBI Taxonomy" id="70186"/>
    <lineage>
        <taxon>Eukaryota</taxon>
        <taxon>Sar</taxon>
        <taxon>Rhizaria</taxon>
        <taxon>Endomyxa</taxon>
        <taxon>Phytomyxea</taxon>
        <taxon>Plasmodiophorida</taxon>
        <taxon>Plasmodiophoridae</taxon>
        <taxon>Spongospora</taxon>
    </lineage>
</organism>
<name>A0A0H5RNF3_9EUKA</name>
<keyword evidence="1" id="KW-0378">Hydrolase</keyword>
<dbReference type="InterPro" id="IPR012462">
    <property type="entry name" value="UFSP1/2_DUB_cat"/>
</dbReference>
<dbReference type="Pfam" id="PF07910">
    <property type="entry name" value="Peptidase_C78"/>
    <property type="match status" value="1"/>
</dbReference>